<dbReference type="EMBL" id="CAJNNV010030183">
    <property type="protein sequence ID" value="CAE8631698.1"/>
    <property type="molecule type" value="Genomic_DNA"/>
</dbReference>
<gene>
    <name evidence="1" type="ORF">PGLA1383_LOCUS47711</name>
</gene>
<proteinExistence type="predicted"/>
<evidence type="ECO:0000313" key="1">
    <source>
        <dbReference type="EMBL" id="CAE8631698.1"/>
    </source>
</evidence>
<evidence type="ECO:0008006" key="3">
    <source>
        <dbReference type="Google" id="ProtNLM"/>
    </source>
</evidence>
<organism evidence="1 2">
    <name type="scientific">Polarella glacialis</name>
    <name type="common">Dinoflagellate</name>
    <dbReference type="NCBI Taxonomy" id="89957"/>
    <lineage>
        <taxon>Eukaryota</taxon>
        <taxon>Sar</taxon>
        <taxon>Alveolata</taxon>
        <taxon>Dinophyceae</taxon>
        <taxon>Suessiales</taxon>
        <taxon>Suessiaceae</taxon>
        <taxon>Polarella</taxon>
    </lineage>
</organism>
<name>A0A813H213_POLGL</name>
<reference evidence="1" key="1">
    <citation type="submission" date="2021-02" db="EMBL/GenBank/DDBJ databases">
        <authorList>
            <person name="Dougan E. K."/>
            <person name="Rhodes N."/>
            <person name="Thang M."/>
            <person name="Chan C."/>
        </authorList>
    </citation>
    <scope>NUCLEOTIDE SEQUENCE</scope>
</reference>
<dbReference type="AlphaFoldDB" id="A0A813H213"/>
<protein>
    <recommendedName>
        <fullName evidence="3">C3H1-type domain-containing protein</fullName>
    </recommendedName>
</protein>
<accession>A0A813H213</accession>
<evidence type="ECO:0000313" key="2">
    <source>
        <dbReference type="Proteomes" id="UP000654075"/>
    </source>
</evidence>
<dbReference type="Proteomes" id="UP000654075">
    <property type="component" value="Unassembled WGS sequence"/>
</dbReference>
<keyword evidence="2" id="KW-1185">Reference proteome</keyword>
<comment type="caution">
    <text evidence="1">The sequence shown here is derived from an EMBL/GenBank/DDBJ whole genome shotgun (WGS) entry which is preliminary data.</text>
</comment>
<sequence length="157" mass="16929">MSTFRNFMAMVADARQPLAYAAHVLEFPALLSGAPYIMAVKNTFLHFRAASNTSPKVLARSKSSPAIASGTSASHLLLNEFGFTGLPGDTSPPSSQALSLESKKEEHKLGTCQPCAYFAMKADGCRQGADCSFCHFCSAAEVRIHKKTKKFNPVRTP</sequence>